<evidence type="ECO:0000313" key="3">
    <source>
        <dbReference type="Proteomes" id="UP000595460"/>
    </source>
</evidence>
<dbReference type="PANTHER" id="PTHR37810:SF5">
    <property type="entry name" value="IMMUNITY PROTEIN SDPI"/>
    <property type="match status" value="1"/>
</dbReference>
<evidence type="ECO:0000313" key="2">
    <source>
        <dbReference type="EMBL" id="QQR35312.1"/>
    </source>
</evidence>
<sequence>MQVLVTRFHLLLLTVTLAMTGVGLFRIPADYVYQAHWTGSAADWLWPREVIFVAPVLQVVLMAAFFLLGRALTKNQFSKSQHILDPALTLLMSVVAATQLGLLLAGAGSDLDFVRVTAYALGVVLVLLGVVLFEAERHTYAGLRMPWPVRSDFAWIVVHRAAGLAYGAAGLGLLAMAWFDLGLGMLVAGFVAATLVPAGLAALITRAVRNR</sequence>
<evidence type="ECO:0008006" key="4">
    <source>
        <dbReference type="Google" id="ProtNLM"/>
    </source>
</evidence>
<accession>A0ABX7BUU1</accession>
<keyword evidence="1" id="KW-0472">Membrane</keyword>
<feature type="transmembrane region" description="Helical" evidence="1">
    <location>
        <begin position="185"/>
        <end position="205"/>
    </location>
</feature>
<dbReference type="PANTHER" id="PTHR37810">
    <property type="entry name" value="IMMUNITY PROTEIN SDPI"/>
    <property type="match status" value="1"/>
</dbReference>
<protein>
    <recommendedName>
        <fullName evidence="4">SdpI family protein</fullName>
    </recommendedName>
</protein>
<dbReference type="EMBL" id="CP068047">
    <property type="protein sequence ID" value="QQR35312.1"/>
    <property type="molecule type" value="Genomic_DNA"/>
</dbReference>
<dbReference type="RefSeq" id="WP_201654696.1">
    <property type="nucleotide sequence ID" value="NZ_CP068047.1"/>
</dbReference>
<dbReference type="Proteomes" id="UP000595460">
    <property type="component" value="Chromosome"/>
</dbReference>
<evidence type="ECO:0000256" key="1">
    <source>
        <dbReference type="SAM" id="Phobius"/>
    </source>
</evidence>
<feature type="transmembrane region" description="Helical" evidence="1">
    <location>
        <begin position="113"/>
        <end position="133"/>
    </location>
</feature>
<name>A0ABX7BUU1_9HYPH</name>
<feature type="transmembrane region" description="Helical" evidence="1">
    <location>
        <begin position="88"/>
        <end position="107"/>
    </location>
</feature>
<feature type="transmembrane region" description="Helical" evidence="1">
    <location>
        <begin position="50"/>
        <end position="68"/>
    </location>
</feature>
<gene>
    <name evidence="2" type="ORF">JI749_13225</name>
</gene>
<keyword evidence="3" id="KW-1185">Reference proteome</keyword>
<organism evidence="2 3">
    <name type="scientific">Devosia oryziradicis</name>
    <dbReference type="NCBI Taxonomy" id="2801335"/>
    <lineage>
        <taxon>Bacteria</taxon>
        <taxon>Pseudomonadati</taxon>
        <taxon>Pseudomonadota</taxon>
        <taxon>Alphaproteobacteria</taxon>
        <taxon>Hyphomicrobiales</taxon>
        <taxon>Devosiaceae</taxon>
        <taxon>Devosia</taxon>
    </lineage>
</organism>
<reference evidence="2 3" key="1">
    <citation type="submission" date="2021-01" db="EMBL/GenBank/DDBJ databases">
        <title>Genome seq and assembly of Devosia sp. G19.</title>
        <authorList>
            <person name="Chhetri G."/>
        </authorList>
    </citation>
    <scope>NUCLEOTIDE SEQUENCE [LARGE SCALE GENOMIC DNA]</scope>
    <source>
        <strain evidence="2 3">G19</strain>
    </source>
</reference>
<feature type="transmembrane region" description="Helical" evidence="1">
    <location>
        <begin position="153"/>
        <end position="179"/>
    </location>
</feature>
<proteinExistence type="predicted"/>
<keyword evidence="1" id="KW-0812">Transmembrane</keyword>
<keyword evidence="1" id="KW-1133">Transmembrane helix</keyword>